<organism evidence="2">
    <name type="scientific">marine sediment metagenome</name>
    <dbReference type="NCBI Taxonomy" id="412755"/>
    <lineage>
        <taxon>unclassified sequences</taxon>
        <taxon>metagenomes</taxon>
        <taxon>ecological metagenomes</taxon>
    </lineage>
</organism>
<dbReference type="InterPro" id="IPR003661">
    <property type="entry name" value="HisK_dim/P_dom"/>
</dbReference>
<comment type="caution">
    <text evidence="2">The sequence shown here is derived from an EMBL/GenBank/DDBJ whole genome shotgun (WGS) entry which is preliminary data.</text>
</comment>
<dbReference type="Pfam" id="PF00512">
    <property type="entry name" value="HisKA"/>
    <property type="match status" value="1"/>
</dbReference>
<dbReference type="SUPFAM" id="SSF47384">
    <property type="entry name" value="Homodimeric domain of signal transducing histidine kinase"/>
    <property type="match status" value="1"/>
</dbReference>
<gene>
    <name evidence="2" type="ORF">S03H2_44613</name>
</gene>
<dbReference type="EMBL" id="BARU01027907">
    <property type="protein sequence ID" value="GAH64496.1"/>
    <property type="molecule type" value="Genomic_DNA"/>
</dbReference>
<dbReference type="AlphaFoldDB" id="X1H2X6"/>
<protein>
    <recommendedName>
        <fullName evidence="1">Signal transduction histidine kinase dimerisation/phosphoacceptor domain-containing protein</fullName>
    </recommendedName>
</protein>
<sequence>MLSEINKLKSDLFSRTSHELKTPLISIKGFTELLLKLH</sequence>
<evidence type="ECO:0000313" key="2">
    <source>
        <dbReference type="EMBL" id="GAH64496.1"/>
    </source>
</evidence>
<dbReference type="InterPro" id="IPR036097">
    <property type="entry name" value="HisK_dim/P_sf"/>
</dbReference>
<reference evidence="2" key="1">
    <citation type="journal article" date="2014" name="Front. Microbiol.">
        <title>High frequency of phylogenetically diverse reductive dehalogenase-homologous genes in deep subseafloor sedimentary metagenomes.</title>
        <authorList>
            <person name="Kawai M."/>
            <person name="Futagami T."/>
            <person name="Toyoda A."/>
            <person name="Takaki Y."/>
            <person name="Nishi S."/>
            <person name="Hori S."/>
            <person name="Arai W."/>
            <person name="Tsubouchi T."/>
            <person name="Morono Y."/>
            <person name="Uchiyama I."/>
            <person name="Ito T."/>
            <person name="Fujiyama A."/>
            <person name="Inagaki F."/>
            <person name="Takami H."/>
        </authorList>
    </citation>
    <scope>NUCLEOTIDE SEQUENCE</scope>
    <source>
        <strain evidence="2">Expedition CK06-06</strain>
    </source>
</reference>
<dbReference type="CDD" id="cd00082">
    <property type="entry name" value="HisKA"/>
    <property type="match status" value="1"/>
</dbReference>
<proteinExistence type="predicted"/>
<name>X1H2X6_9ZZZZ</name>
<accession>X1H2X6</accession>
<dbReference type="GO" id="GO:0000155">
    <property type="term" value="F:phosphorelay sensor kinase activity"/>
    <property type="evidence" value="ECO:0007669"/>
    <property type="project" value="InterPro"/>
</dbReference>
<dbReference type="Gene3D" id="1.10.287.130">
    <property type="match status" value="1"/>
</dbReference>
<feature type="non-terminal residue" evidence="2">
    <location>
        <position position="38"/>
    </location>
</feature>
<feature type="domain" description="Signal transduction histidine kinase dimerisation/phosphoacceptor" evidence="1">
    <location>
        <begin position="9"/>
        <end position="36"/>
    </location>
</feature>
<evidence type="ECO:0000259" key="1">
    <source>
        <dbReference type="Pfam" id="PF00512"/>
    </source>
</evidence>